<dbReference type="EMBL" id="CM014090">
    <property type="protein sequence ID" value="TKS80466.1"/>
    <property type="molecule type" value="Genomic_DNA"/>
</dbReference>
<protein>
    <submittedName>
        <fullName evidence="2">Uncharacterized protein</fullName>
    </submittedName>
</protein>
<reference evidence="2 3" key="1">
    <citation type="submission" date="2019-01" db="EMBL/GenBank/DDBJ databases">
        <title>Genome Assembly of Collichthys lucidus.</title>
        <authorList>
            <person name="Cai M."/>
            <person name="Xiao S."/>
        </authorList>
    </citation>
    <scope>NUCLEOTIDE SEQUENCE [LARGE SCALE GENOMIC DNA]</scope>
    <source>
        <strain evidence="2">JT15FE1705JMU</strain>
        <tissue evidence="2">Muscle</tissue>
    </source>
</reference>
<evidence type="ECO:0000256" key="1">
    <source>
        <dbReference type="SAM" id="Phobius"/>
    </source>
</evidence>
<keyword evidence="1" id="KW-0472">Membrane</keyword>
<keyword evidence="1" id="KW-1133">Transmembrane helix</keyword>
<name>A0A4U5UYN0_COLLU</name>
<evidence type="ECO:0000313" key="3">
    <source>
        <dbReference type="Proteomes" id="UP000298787"/>
    </source>
</evidence>
<organism evidence="2 3">
    <name type="scientific">Collichthys lucidus</name>
    <name type="common">Big head croaker</name>
    <name type="synonym">Sciaena lucida</name>
    <dbReference type="NCBI Taxonomy" id="240159"/>
    <lineage>
        <taxon>Eukaryota</taxon>
        <taxon>Metazoa</taxon>
        <taxon>Chordata</taxon>
        <taxon>Craniata</taxon>
        <taxon>Vertebrata</taxon>
        <taxon>Euteleostomi</taxon>
        <taxon>Actinopterygii</taxon>
        <taxon>Neopterygii</taxon>
        <taxon>Teleostei</taxon>
        <taxon>Neoteleostei</taxon>
        <taxon>Acanthomorphata</taxon>
        <taxon>Eupercaria</taxon>
        <taxon>Sciaenidae</taxon>
        <taxon>Collichthys</taxon>
    </lineage>
</organism>
<dbReference type="Proteomes" id="UP000298787">
    <property type="component" value="Chromosome 13"/>
</dbReference>
<dbReference type="AlphaFoldDB" id="A0A4U5UYN0"/>
<sequence length="64" mass="6322">MCLCSVSRCAGEAAVCSSVCVLSPDVEVKQPGVGPAVFCGLGLTVGLLGVAAGTFFLIKGNECS</sequence>
<dbReference type="STRING" id="240159.A0A4U5UYN0"/>
<gene>
    <name evidence="2" type="ORF">D9C73_014566</name>
</gene>
<feature type="transmembrane region" description="Helical" evidence="1">
    <location>
        <begin position="33"/>
        <end position="58"/>
    </location>
</feature>
<accession>A0A4U5UYN0</accession>
<keyword evidence="3" id="KW-1185">Reference proteome</keyword>
<keyword evidence="1" id="KW-0812">Transmembrane</keyword>
<evidence type="ECO:0000313" key="2">
    <source>
        <dbReference type="EMBL" id="TKS80466.1"/>
    </source>
</evidence>
<proteinExistence type="predicted"/>